<reference evidence="2" key="1">
    <citation type="submission" date="2013-12" db="EMBL/GenBank/DDBJ databases">
        <title>The Genome Sequence of Aphanomyces astaci APO3.</title>
        <authorList>
            <consortium name="The Broad Institute Genomics Platform"/>
            <person name="Russ C."/>
            <person name="Tyler B."/>
            <person name="van West P."/>
            <person name="Dieguez-Uribeondo J."/>
            <person name="Young S.K."/>
            <person name="Zeng Q."/>
            <person name="Gargeya S."/>
            <person name="Fitzgerald M."/>
            <person name="Abouelleil A."/>
            <person name="Alvarado L."/>
            <person name="Chapman S.B."/>
            <person name="Gainer-Dewar J."/>
            <person name="Goldberg J."/>
            <person name="Griggs A."/>
            <person name="Gujja S."/>
            <person name="Hansen M."/>
            <person name="Howarth C."/>
            <person name="Imamovic A."/>
            <person name="Ireland A."/>
            <person name="Larimer J."/>
            <person name="McCowan C."/>
            <person name="Murphy C."/>
            <person name="Pearson M."/>
            <person name="Poon T.W."/>
            <person name="Priest M."/>
            <person name="Roberts A."/>
            <person name="Saif S."/>
            <person name="Shea T."/>
            <person name="Sykes S."/>
            <person name="Wortman J."/>
            <person name="Nusbaum C."/>
            <person name="Birren B."/>
        </authorList>
    </citation>
    <scope>NUCLEOTIDE SEQUENCE [LARGE SCALE GENOMIC DNA]</scope>
    <source>
        <strain evidence="2">APO3</strain>
    </source>
</reference>
<evidence type="ECO:0000313" key="2">
    <source>
        <dbReference type="EMBL" id="ETV81674.1"/>
    </source>
</evidence>
<organism evidence="2">
    <name type="scientific">Aphanomyces astaci</name>
    <name type="common">Crayfish plague agent</name>
    <dbReference type="NCBI Taxonomy" id="112090"/>
    <lineage>
        <taxon>Eukaryota</taxon>
        <taxon>Sar</taxon>
        <taxon>Stramenopiles</taxon>
        <taxon>Oomycota</taxon>
        <taxon>Saprolegniomycetes</taxon>
        <taxon>Saprolegniales</taxon>
        <taxon>Verrucalvaceae</taxon>
        <taxon>Aphanomyces</taxon>
    </lineage>
</organism>
<dbReference type="VEuPathDB" id="FungiDB:H257_05290"/>
<gene>
    <name evidence="2" type="ORF">H257_05290</name>
</gene>
<feature type="compositionally biased region" description="Basic and acidic residues" evidence="1">
    <location>
        <begin position="386"/>
        <end position="399"/>
    </location>
</feature>
<sequence>MEERIDQFWEAAKAIATAEGPKAKWRQEVSKLRRVLHRNQNLRLAELPQQRLVDTIRLYATHFAAEDDTLLLVKDALAMPFGVLGTKQKKTLLKMHEQLLGNADRNDDDAAPTPQAVWYTCVSMDGDGYLSLLHDDTGEMLESVQVAKKSSEWKTIKKHIDGGNVRVSVLADAVDQKLDIDSRATCRFYDRPESPSLNVIVASSQYSPPLPFTTRLDYSTRLSLIMQFTTLVAILSMVLLAVTAHQDSQSHGAVGFPVGPPGTDYFVKANANAVDKANNEQAASNHFANHVDSSAGNQGLRESVVFTKDRANAVANDRGFNDAIVKNDVLGDDDLECGGGCGGGCGGCGGYVDAPIPPSGFNNAKQSADSLNKADSLNAANQGRASDAHKRADSKRVEKHNVDLEGFAEANAKSKSGAQALSKGNFFSKRQVDQARGVTQNNGLFFRRVLRGSDS</sequence>
<accession>W4GRP4</accession>
<dbReference type="AlphaFoldDB" id="W4GRP4"/>
<dbReference type="OrthoDB" id="64113at2759"/>
<dbReference type="EMBL" id="KI913123">
    <property type="protein sequence ID" value="ETV81674.1"/>
    <property type="molecule type" value="Genomic_DNA"/>
</dbReference>
<dbReference type="RefSeq" id="XP_009828411.1">
    <property type="nucleotide sequence ID" value="XM_009830109.1"/>
</dbReference>
<evidence type="ECO:0000256" key="1">
    <source>
        <dbReference type="SAM" id="MobiDB-lite"/>
    </source>
</evidence>
<proteinExistence type="predicted"/>
<protein>
    <submittedName>
        <fullName evidence="2">Uncharacterized protein</fullName>
    </submittedName>
</protein>
<name>W4GRP4_APHAT</name>
<feature type="region of interest" description="Disordered" evidence="1">
    <location>
        <begin position="380"/>
        <end position="399"/>
    </location>
</feature>
<dbReference type="GeneID" id="20807286"/>